<dbReference type="InterPro" id="IPR050109">
    <property type="entry name" value="HTH-type_TetR-like_transc_reg"/>
</dbReference>
<dbReference type="Gene3D" id="1.10.357.10">
    <property type="entry name" value="Tetracycline Repressor, domain 2"/>
    <property type="match status" value="1"/>
</dbReference>
<evidence type="ECO:0000256" key="5">
    <source>
        <dbReference type="SAM" id="MobiDB-lite"/>
    </source>
</evidence>
<keyword evidence="3" id="KW-0804">Transcription</keyword>
<dbReference type="InterPro" id="IPR001647">
    <property type="entry name" value="HTH_TetR"/>
</dbReference>
<protein>
    <submittedName>
        <fullName evidence="7">TetR/AcrR family transcriptional regulator</fullName>
    </submittedName>
</protein>
<name>A0ABT2GM43_9MICO</name>
<dbReference type="Proteomes" id="UP001165584">
    <property type="component" value="Unassembled WGS sequence"/>
</dbReference>
<feature type="region of interest" description="Disordered" evidence="5">
    <location>
        <begin position="203"/>
        <end position="238"/>
    </location>
</feature>
<gene>
    <name evidence="7" type="ORF">N1027_04015</name>
</gene>
<keyword evidence="1" id="KW-0805">Transcription regulation</keyword>
<feature type="compositionally biased region" description="Pro residues" evidence="5">
    <location>
        <begin position="207"/>
        <end position="218"/>
    </location>
</feature>
<feature type="domain" description="HTH tetR-type" evidence="6">
    <location>
        <begin position="16"/>
        <end position="76"/>
    </location>
</feature>
<evidence type="ECO:0000259" key="6">
    <source>
        <dbReference type="PROSITE" id="PS50977"/>
    </source>
</evidence>
<proteinExistence type="predicted"/>
<evidence type="ECO:0000313" key="8">
    <source>
        <dbReference type="Proteomes" id="UP001165584"/>
    </source>
</evidence>
<dbReference type="InterPro" id="IPR036271">
    <property type="entry name" value="Tet_transcr_reg_TetR-rel_C_sf"/>
</dbReference>
<keyword evidence="8" id="KW-1185">Reference proteome</keyword>
<dbReference type="RefSeq" id="WP_259505441.1">
    <property type="nucleotide sequence ID" value="NZ_JANLCM010000001.1"/>
</dbReference>
<evidence type="ECO:0000256" key="2">
    <source>
        <dbReference type="ARBA" id="ARBA00023125"/>
    </source>
</evidence>
<dbReference type="SUPFAM" id="SSF48498">
    <property type="entry name" value="Tetracyclin repressor-like, C-terminal domain"/>
    <property type="match status" value="1"/>
</dbReference>
<dbReference type="Pfam" id="PF00440">
    <property type="entry name" value="TetR_N"/>
    <property type="match status" value="1"/>
</dbReference>
<dbReference type="PANTHER" id="PTHR30055">
    <property type="entry name" value="HTH-TYPE TRANSCRIPTIONAL REGULATOR RUTR"/>
    <property type="match status" value="1"/>
</dbReference>
<dbReference type="SUPFAM" id="SSF46689">
    <property type="entry name" value="Homeodomain-like"/>
    <property type="match status" value="1"/>
</dbReference>
<evidence type="ECO:0000256" key="1">
    <source>
        <dbReference type="ARBA" id="ARBA00023015"/>
    </source>
</evidence>
<dbReference type="PROSITE" id="PS50977">
    <property type="entry name" value="HTH_TETR_2"/>
    <property type="match status" value="1"/>
</dbReference>
<dbReference type="InterPro" id="IPR009057">
    <property type="entry name" value="Homeodomain-like_sf"/>
</dbReference>
<evidence type="ECO:0000313" key="7">
    <source>
        <dbReference type="EMBL" id="MCS5717298.1"/>
    </source>
</evidence>
<reference evidence="7" key="1">
    <citation type="submission" date="2022-08" db="EMBL/GenBank/DDBJ databases">
        <authorList>
            <person name="Deng Y."/>
            <person name="Han X.-F."/>
            <person name="Zhang Y.-Q."/>
        </authorList>
    </citation>
    <scope>NUCLEOTIDE SEQUENCE</scope>
    <source>
        <strain evidence="7">CPCC 205763</strain>
    </source>
</reference>
<dbReference type="Pfam" id="PF13305">
    <property type="entry name" value="TetR_C_33"/>
    <property type="match status" value="1"/>
</dbReference>
<keyword evidence="2 4" id="KW-0238">DNA-binding</keyword>
<comment type="caution">
    <text evidence="7">The sequence shown here is derived from an EMBL/GenBank/DDBJ whole genome shotgun (WGS) entry which is preliminary data.</text>
</comment>
<dbReference type="InterPro" id="IPR025996">
    <property type="entry name" value="MT1864/Rv1816-like_C"/>
</dbReference>
<evidence type="ECO:0000256" key="4">
    <source>
        <dbReference type="PROSITE-ProRule" id="PRU00335"/>
    </source>
</evidence>
<sequence length="238" mass="24535">MSTTRADAGGSSYHHGNLRPALLERAAQTIETDGVESLSLRQLARDLGVSHAAPGRHFRDKQALLDALAYDGFVALNERLDAALATPGTVGDRLGAMARAHVAFAVERRGLVQVMDATRRSPDVSPRLREVGHAGLAKTADLLRAAQATGEVIGGDPDRLALAAFAAVHGLAALATSHLLDGVPLDEATTATAALVRAGLTAAPAAPTAPPPPTPTPDRAPSLLATRRYSPGHTPEGA</sequence>
<dbReference type="EMBL" id="JANLCM010000001">
    <property type="protein sequence ID" value="MCS5717298.1"/>
    <property type="molecule type" value="Genomic_DNA"/>
</dbReference>
<accession>A0ABT2GM43</accession>
<dbReference type="PANTHER" id="PTHR30055:SF220">
    <property type="entry name" value="TETR-FAMILY REGULATORY PROTEIN"/>
    <property type="match status" value="1"/>
</dbReference>
<organism evidence="7 8">
    <name type="scientific">Herbiconiux aconitum</name>
    <dbReference type="NCBI Taxonomy" id="2970913"/>
    <lineage>
        <taxon>Bacteria</taxon>
        <taxon>Bacillati</taxon>
        <taxon>Actinomycetota</taxon>
        <taxon>Actinomycetes</taxon>
        <taxon>Micrococcales</taxon>
        <taxon>Microbacteriaceae</taxon>
        <taxon>Herbiconiux</taxon>
    </lineage>
</organism>
<evidence type="ECO:0000256" key="3">
    <source>
        <dbReference type="ARBA" id="ARBA00023163"/>
    </source>
</evidence>
<feature type="DNA-binding region" description="H-T-H motif" evidence="4">
    <location>
        <begin position="39"/>
        <end position="58"/>
    </location>
</feature>